<feature type="transmembrane region" description="Helical" evidence="1">
    <location>
        <begin position="118"/>
        <end position="143"/>
    </location>
</feature>
<evidence type="ECO:0008006" key="4">
    <source>
        <dbReference type="Google" id="ProtNLM"/>
    </source>
</evidence>
<feature type="transmembrane region" description="Helical" evidence="1">
    <location>
        <begin position="79"/>
        <end position="98"/>
    </location>
</feature>
<organism evidence="2 3">
    <name type="scientific">Virgisporangium aurantiacum</name>
    <dbReference type="NCBI Taxonomy" id="175570"/>
    <lineage>
        <taxon>Bacteria</taxon>
        <taxon>Bacillati</taxon>
        <taxon>Actinomycetota</taxon>
        <taxon>Actinomycetes</taxon>
        <taxon>Micromonosporales</taxon>
        <taxon>Micromonosporaceae</taxon>
        <taxon>Virgisporangium</taxon>
    </lineage>
</organism>
<dbReference type="Proteomes" id="UP000612585">
    <property type="component" value="Unassembled WGS sequence"/>
</dbReference>
<feature type="transmembrane region" description="Helical" evidence="1">
    <location>
        <begin position="150"/>
        <end position="171"/>
    </location>
</feature>
<evidence type="ECO:0000256" key="1">
    <source>
        <dbReference type="SAM" id="Phobius"/>
    </source>
</evidence>
<dbReference type="AlphaFoldDB" id="A0A8J3ZC02"/>
<keyword evidence="3" id="KW-1185">Reference proteome</keyword>
<proteinExistence type="predicted"/>
<comment type="caution">
    <text evidence="2">The sequence shown here is derived from an EMBL/GenBank/DDBJ whole genome shotgun (WGS) entry which is preliminary data.</text>
</comment>
<feature type="transmembrane region" description="Helical" evidence="1">
    <location>
        <begin position="183"/>
        <end position="204"/>
    </location>
</feature>
<dbReference type="EMBL" id="BOPG01000065">
    <property type="protein sequence ID" value="GIJ61399.1"/>
    <property type="molecule type" value="Genomic_DNA"/>
</dbReference>
<evidence type="ECO:0000313" key="2">
    <source>
        <dbReference type="EMBL" id="GIJ61399.1"/>
    </source>
</evidence>
<keyword evidence="1" id="KW-0812">Transmembrane</keyword>
<protein>
    <recommendedName>
        <fullName evidence="4">ABC-2 family transporter protein</fullName>
    </recommendedName>
</protein>
<keyword evidence="1" id="KW-0472">Membrane</keyword>
<evidence type="ECO:0000313" key="3">
    <source>
        <dbReference type="Proteomes" id="UP000612585"/>
    </source>
</evidence>
<name>A0A8J3ZC02_9ACTN</name>
<gene>
    <name evidence="2" type="ORF">Vau01_089150</name>
</gene>
<reference evidence="2" key="1">
    <citation type="submission" date="2021-01" db="EMBL/GenBank/DDBJ databases">
        <title>Whole genome shotgun sequence of Virgisporangium aurantiacum NBRC 16421.</title>
        <authorList>
            <person name="Komaki H."/>
            <person name="Tamura T."/>
        </authorList>
    </citation>
    <scope>NUCLEOTIDE SEQUENCE</scope>
    <source>
        <strain evidence="2">NBRC 16421</strain>
    </source>
</reference>
<accession>A0A8J3ZC02</accession>
<keyword evidence="1" id="KW-1133">Transmembrane helix</keyword>
<feature type="transmembrane region" description="Helical" evidence="1">
    <location>
        <begin position="40"/>
        <end position="58"/>
    </location>
</feature>
<sequence>MVWRQTRATALGVAGIVALYGVLATVERAQPRVSGITVSFTPYLFLFLALLLGAPLVSREFELGTHQFAWTQSVTRRRWLAFRLGGAVGVALLAVATLQVTLTAIPTDVEVRPGSSSFLVHGALPYALAAFTVTFGALAGAVIRRTVPALGGTLLASIAAIGALTGVPYGSSGWLARYWPAQLALGGALLALAAVQAAATFRLIEGRR</sequence>